<feature type="coiled-coil region" evidence="1">
    <location>
        <begin position="206"/>
        <end position="309"/>
    </location>
</feature>
<dbReference type="SUPFAM" id="SSF52058">
    <property type="entry name" value="L domain-like"/>
    <property type="match status" value="1"/>
</dbReference>
<keyword evidence="4" id="KW-1185">Reference proteome</keyword>
<proteinExistence type="predicted"/>
<dbReference type="Pfam" id="PF13855">
    <property type="entry name" value="LRR_8"/>
    <property type="match status" value="1"/>
</dbReference>
<dbReference type="InterPro" id="IPR001611">
    <property type="entry name" value="Leu-rich_rpt"/>
</dbReference>
<dbReference type="EMBL" id="JADBJN010000004">
    <property type="protein sequence ID" value="KAG5667558.1"/>
    <property type="molecule type" value="Genomic_DNA"/>
</dbReference>
<dbReference type="InterPro" id="IPR032675">
    <property type="entry name" value="LRR_dom_sf"/>
</dbReference>
<organism evidence="3 4">
    <name type="scientific">Polypedilum vanderplanki</name>
    <name type="common">Sleeping chironomid midge</name>
    <dbReference type="NCBI Taxonomy" id="319348"/>
    <lineage>
        <taxon>Eukaryota</taxon>
        <taxon>Metazoa</taxon>
        <taxon>Ecdysozoa</taxon>
        <taxon>Arthropoda</taxon>
        <taxon>Hexapoda</taxon>
        <taxon>Insecta</taxon>
        <taxon>Pterygota</taxon>
        <taxon>Neoptera</taxon>
        <taxon>Endopterygota</taxon>
        <taxon>Diptera</taxon>
        <taxon>Nematocera</taxon>
        <taxon>Chironomoidea</taxon>
        <taxon>Chironomidae</taxon>
        <taxon>Chironominae</taxon>
        <taxon>Polypedilum</taxon>
        <taxon>Polypedilum</taxon>
    </lineage>
</organism>
<reference evidence="3" key="1">
    <citation type="submission" date="2021-03" db="EMBL/GenBank/DDBJ databases">
        <title>Chromosome level genome of the anhydrobiotic midge Polypedilum vanderplanki.</title>
        <authorList>
            <person name="Yoshida Y."/>
            <person name="Kikawada T."/>
            <person name="Gusev O."/>
        </authorList>
    </citation>
    <scope>NUCLEOTIDE SEQUENCE</scope>
    <source>
        <strain evidence="3">NIAS01</strain>
        <tissue evidence="3">Whole body or cell culture</tissue>
    </source>
</reference>
<dbReference type="PANTHER" id="PTHR24413">
    <property type="entry name" value="SPECKLE-TYPE POZ PROTEIN"/>
    <property type="match status" value="1"/>
</dbReference>
<gene>
    <name evidence="3" type="ORF">PVAND_015537</name>
</gene>
<comment type="caution">
    <text evidence="3">The sequence shown here is derived from an EMBL/GenBank/DDBJ whole genome shotgun (WGS) entry which is preliminary data.</text>
</comment>
<feature type="domain" description="BTB" evidence="2">
    <location>
        <begin position="388"/>
        <end position="448"/>
    </location>
</feature>
<dbReference type="Gene3D" id="3.80.10.10">
    <property type="entry name" value="Ribonuclease Inhibitor"/>
    <property type="match status" value="1"/>
</dbReference>
<name>A0A9J6BDD4_POLVA</name>
<dbReference type="SMART" id="SM00225">
    <property type="entry name" value="BTB"/>
    <property type="match status" value="1"/>
</dbReference>
<keyword evidence="1" id="KW-0175">Coiled coil</keyword>
<dbReference type="OrthoDB" id="676979at2759"/>
<protein>
    <recommendedName>
        <fullName evidence="2">BTB domain-containing protein</fullName>
    </recommendedName>
</protein>
<dbReference type="PROSITE" id="PS50097">
    <property type="entry name" value="BTB"/>
    <property type="match status" value="1"/>
</dbReference>
<dbReference type="SUPFAM" id="SSF54695">
    <property type="entry name" value="POZ domain"/>
    <property type="match status" value="1"/>
</dbReference>
<dbReference type="Proteomes" id="UP001107558">
    <property type="component" value="Chromosome 4"/>
</dbReference>
<evidence type="ECO:0000313" key="4">
    <source>
        <dbReference type="Proteomes" id="UP001107558"/>
    </source>
</evidence>
<evidence type="ECO:0000259" key="2">
    <source>
        <dbReference type="PROSITE" id="PS50097"/>
    </source>
</evidence>
<dbReference type="Pfam" id="PF00651">
    <property type="entry name" value="BTB"/>
    <property type="match status" value="1"/>
</dbReference>
<dbReference type="InterPro" id="IPR000210">
    <property type="entry name" value="BTB/POZ_dom"/>
</dbReference>
<evidence type="ECO:0000256" key="1">
    <source>
        <dbReference type="SAM" id="Coils"/>
    </source>
</evidence>
<dbReference type="CDD" id="cd18186">
    <property type="entry name" value="BTB_POZ_ZBTB_KLHL-like"/>
    <property type="match status" value="1"/>
</dbReference>
<dbReference type="InterPro" id="IPR011333">
    <property type="entry name" value="SKP1/BTB/POZ_sf"/>
</dbReference>
<evidence type="ECO:0000313" key="3">
    <source>
        <dbReference type="EMBL" id="KAG5667558.1"/>
    </source>
</evidence>
<dbReference type="Gene3D" id="3.30.710.10">
    <property type="entry name" value="Potassium Channel Kv1.1, Chain A"/>
    <property type="match status" value="1"/>
</dbReference>
<dbReference type="AlphaFoldDB" id="A0A9J6BDD4"/>
<sequence length="555" mass="64503">MPKIKCEFSKVPEGYICEIKNQYDFYEEQITFYGKHKGKKQNSDVIGLNFSDCSFMILPLNIAEIFPNLKYLSFHDCVGLESIRKKHLEKLTNLTHLYIVKCGLLKLSGDLLKGLKNLESVSFSDNKLTEIDPTIFDGLENLKNVNLLYNANISTSCITELGENVENIKKEIRLKCQPKITAEKSVQTDITNKLMQLKDEENDKNLNFLKFEVKQLKISINEKEQQIATLSAKQSEHEKIKKGMQKIMDENKELKTSLQAHEILADNQRVRIQDLMILLSKNNQTMKELETLKNENKNLRLTIMDRETLVKNQRQELSILLAKQSKQDQIIKDARKATDENLKLKSCLKKEGTIVDNQRKTIRRLLDEKQKNKSFNNVTKILNDPAFKDFTFNVGKSSFKVHKILFAARSETLAEIFKNNPDAQELNFKDIPEETFKAVYDFVYTNQLPGDIDHVKVFAAAIRLKINDLCDETALQLLDKVDEKNALEILELSNKFVHEQLRQKAFEIIQRKIFPDRILPRDLIKQPENVRKLIELKKKMDEEYEKCCNKLKVLK</sequence>
<accession>A0A9J6BDD4</accession>